<dbReference type="Pfam" id="PF00990">
    <property type="entry name" value="GGDEF"/>
    <property type="match status" value="1"/>
</dbReference>
<dbReference type="PANTHER" id="PTHR44757:SF2">
    <property type="entry name" value="BIOFILM ARCHITECTURE MAINTENANCE PROTEIN MBAA"/>
    <property type="match status" value="1"/>
</dbReference>
<dbReference type="CDD" id="cd00130">
    <property type="entry name" value="PAS"/>
    <property type="match status" value="2"/>
</dbReference>
<dbReference type="InterPro" id="IPR043128">
    <property type="entry name" value="Rev_trsase/Diguanyl_cyclase"/>
</dbReference>
<evidence type="ECO:0008006" key="6">
    <source>
        <dbReference type="Google" id="ProtNLM"/>
    </source>
</evidence>
<dbReference type="InterPro" id="IPR035965">
    <property type="entry name" value="PAS-like_dom_sf"/>
</dbReference>
<evidence type="ECO:0000256" key="1">
    <source>
        <dbReference type="SAM" id="Phobius"/>
    </source>
</evidence>
<dbReference type="NCBIfam" id="TIGR00229">
    <property type="entry name" value="sensory_box"/>
    <property type="match status" value="2"/>
</dbReference>
<dbReference type="OrthoDB" id="8929028at2"/>
<dbReference type="CDD" id="cd01949">
    <property type="entry name" value="GGDEF"/>
    <property type="match status" value="1"/>
</dbReference>
<dbReference type="Pfam" id="PF08448">
    <property type="entry name" value="PAS_4"/>
    <property type="match status" value="2"/>
</dbReference>
<accession>A0A1P8JW24</accession>
<dbReference type="InterPro" id="IPR029787">
    <property type="entry name" value="Nucleotide_cyclase"/>
</dbReference>
<dbReference type="InterPro" id="IPR000700">
    <property type="entry name" value="PAS-assoc_C"/>
</dbReference>
<dbReference type="InterPro" id="IPR013656">
    <property type="entry name" value="PAS_4"/>
</dbReference>
<dbReference type="SMART" id="SM00267">
    <property type="entry name" value="GGDEF"/>
    <property type="match status" value="1"/>
</dbReference>
<dbReference type="AlphaFoldDB" id="A0A1P8JW24"/>
<gene>
    <name evidence="4" type="ORF">RD110_12795</name>
</gene>
<evidence type="ECO:0000259" key="3">
    <source>
        <dbReference type="PROSITE" id="PS50887"/>
    </source>
</evidence>
<evidence type="ECO:0000259" key="2">
    <source>
        <dbReference type="PROSITE" id="PS50113"/>
    </source>
</evidence>
<dbReference type="Gene3D" id="3.30.450.20">
    <property type="entry name" value="PAS domain"/>
    <property type="match status" value="4"/>
</dbReference>
<dbReference type="PROSITE" id="PS50113">
    <property type="entry name" value="PAC"/>
    <property type="match status" value="1"/>
</dbReference>
<feature type="transmembrane region" description="Helical" evidence="1">
    <location>
        <begin position="12"/>
        <end position="35"/>
    </location>
</feature>
<dbReference type="Proteomes" id="UP000186609">
    <property type="component" value="Chromosome"/>
</dbReference>
<proteinExistence type="predicted"/>
<keyword evidence="1" id="KW-0472">Membrane</keyword>
<feature type="transmembrane region" description="Helical" evidence="1">
    <location>
        <begin position="297"/>
        <end position="317"/>
    </location>
</feature>
<dbReference type="EMBL" id="CP019236">
    <property type="protein sequence ID" value="APW37960.1"/>
    <property type="molecule type" value="Genomic_DNA"/>
</dbReference>
<dbReference type="KEGG" id="rhy:RD110_12795"/>
<feature type="domain" description="PAC" evidence="2">
    <location>
        <begin position="535"/>
        <end position="588"/>
    </location>
</feature>
<dbReference type="CDD" id="cd12915">
    <property type="entry name" value="PDC2_DGC_like"/>
    <property type="match status" value="1"/>
</dbReference>
<dbReference type="SMART" id="SM00091">
    <property type="entry name" value="PAS"/>
    <property type="match status" value="2"/>
</dbReference>
<evidence type="ECO:0000313" key="5">
    <source>
        <dbReference type="Proteomes" id="UP000186609"/>
    </source>
</evidence>
<dbReference type="Gene3D" id="3.30.70.270">
    <property type="match status" value="1"/>
</dbReference>
<dbReference type="PROSITE" id="PS50887">
    <property type="entry name" value="GGDEF"/>
    <property type="match status" value="1"/>
</dbReference>
<keyword evidence="5" id="KW-1185">Reference proteome</keyword>
<keyword evidence="1" id="KW-1133">Transmembrane helix</keyword>
<dbReference type="STRING" id="1842727.RD110_12795"/>
<dbReference type="FunFam" id="3.30.70.270:FF:000001">
    <property type="entry name" value="Diguanylate cyclase domain protein"/>
    <property type="match status" value="1"/>
</dbReference>
<dbReference type="CDD" id="cd12914">
    <property type="entry name" value="PDC1_DGC_like"/>
    <property type="match status" value="1"/>
</dbReference>
<sequence>MLSFASMSNRTIWGLLRWGIPGFGALILVAMWVMGTANMRQDKERTEAEAYRRSDASTQAYEAYILRALQQIDQLEGFIAENAPLTDSDAALTRLLAQALQHQPNLSSLYVTNEHGDIVAVALRDGKATATGSAKDRAYFQVHEEARWRGLYVGEPTLGRVSKSWVIHLSRARFKADGSFAGVVVATVNPGFLVDFYNEAQFGKRGLVSLTGLDWTLRARRSGERVWYGDRAGPASLAPRVETAPAGHYFAESRLDGISRFIAYRVISPYRVVAYTGLARDEVLAEYEARRDRLREFLVFATGVVLLATGALTLLVLRLHASRLRAAAAEDRFQAASDAQLDPFFMLSVKRAESGAPGDFVCEHANPPALHWLARERAQVVGQSALSLVPKDLRPHLREVYETVLLTRGPLEEEFSWHTKQGEVRRVVQQVVPVSDGLAITMRDITQTRAKEELLREQRVALEHNERQLLAITNNVPVLISYVDRDRTIVFVNETHRRWYGSTWQTPVGKKLFEHWSPAVQEERIPYVIRAMGGERVEFLASRETVDGLRTLQSIYVPDVDADGLVQGIYMLSFDITDFKRTEAELSNLLYRDTLTGLDNRLRFNELLPQALARAKRSSKGIALLFLDVDRFKHINDTHGHAIGDDVLKKVAKRLRQVVRETDMVVRLAGDEFILLLEELGGPKESEAVASKVVAQFRTPLSLGTISLPVTVSVGVAYDDGTGLSGKALLQMADEQLYAAKAAGRNAFSAARY</sequence>
<dbReference type="GO" id="GO:0003824">
    <property type="term" value="F:catalytic activity"/>
    <property type="evidence" value="ECO:0007669"/>
    <property type="project" value="UniProtKB-ARBA"/>
</dbReference>
<organism evidence="4 5">
    <name type="scientific">Rhodoferax koreensis</name>
    <dbReference type="NCBI Taxonomy" id="1842727"/>
    <lineage>
        <taxon>Bacteria</taxon>
        <taxon>Pseudomonadati</taxon>
        <taxon>Pseudomonadota</taxon>
        <taxon>Betaproteobacteria</taxon>
        <taxon>Burkholderiales</taxon>
        <taxon>Comamonadaceae</taxon>
        <taxon>Rhodoferax</taxon>
    </lineage>
</organism>
<dbReference type="NCBIfam" id="TIGR00254">
    <property type="entry name" value="GGDEF"/>
    <property type="match status" value="1"/>
</dbReference>
<dbReference type="SUPFAM" id="SSF55073">
    <property type="entry name" value="Nucleotide cyclase"/>
    <property type="match status" value="1"/>
</dbReference>
<dbReference type="SUPFAM" id="SSF55785">
    <property type="entry name" value="PYP-like sensor domain (PAS domain)"/>
    <property type="match status" value="2"/>
</dbReference>
<protein>
    <recommendedName>
        <fullName evidence="6">GGDEF domain-containing protein</fullName>
    </recommendedName>
</protein>
<name>A0A1P8JW24_9BURK</name>
<dbReference type="InterPro" id="IPR000160">
    <property type="entry name" value="GGDEF_dom"/>
</dbReference>
<dbReference type="PANTHER" id="PTHR44757">
    <property type="entry name" value="DIGUANYLATE CYCLASE DGCP"/>
    <property type="match status" value="1"/>
</dbReference>
<dbReference type="InterPro" id="IPR000014">
    <property type="entry name" value="PAS"/>
</dbReference>
<keyword evidence="1" id="KW-0812">Transmembrane</keyword>
<dbReference type="InterPro" id="IPR052155">
    <property type="entry name" value="Biofilm_reg_signaling"/>
</dbReference>
<feature type="domain" description="GGDEF" evidence="3">
    <location>
        <begin position="620"/>
        <end position="753"/>
    </location>
</feature>
<reference evidence="4 5" key="1">
    <citation type="submission" date="2017-01" db="EMBL/GenBank/DDBJ databases">
        <authorList>
            <person name="Mah S.A."/>
            <person name="Swanson W.J."/>
            <person name="Moy G.W."/>
            <person name="Vacquier V.D."/>
        </authorList>
    </citation>
    <scope>NUCLEOTIDE SEQUENCE [LARGE SCALE GENOMIC DNA]</scope>
    <source>
        <strain evidence="4 5">DCY110</strain>
    </source>
</reference>
<evidence type="ECO:0000313" key="4">
    <source>
        <dbReference type="EMBL" id="APW37960.1"/>
    </source>
</evidence>